<gene>
    <name evidence="2" type="ORF">KR093_004339</name>
</gene>
<protein>
    <submittedName>
        <fullName evidence="2">Uncharacterized protein</fullName>
    </submittedName>
</protein>
<feature type="region of interest" description="Disordered" evidence="1">
    <location>
        <begin position="105"/>
        <end position="124"/>
    </location>
</feature>
<proteinExistence type="predicted"/>
<evidence type="ECO:0000313" key="2">
    <source>
        <dbReference type="EMBL" id="KAH8386011.1"/>
    </source>
</evidence>
<comment type="caution">
    <text evidence="2">The sequence shown here is derived from an EMBL/GenBank/DDBJ whole genome shotgun (WGS) entry which is preliminary data.</text>
</comment>
<evidence type="ECO:0000313" key="3">
    <source>
        <dbReference type="Proteomes" id="UP001200034"/>
    </source>
</evidence>
<reference evidence="2" key="1">
    <citation type="journal article" date="2021" name="Mol. Ecol. Resour.">
        <title>Phylogenomic analyses of the genus Drosophila reveals genomic signals of climate adaptation.</title>
        <authorList>
            <person name="Li F."/>
            <person name="Rane R.V."/>
            <person name="Luria V."/>
            <person name="Xiong Z."/>
            <person name="Chen J."/>
            <person name="Li Z."/>
            <person name="Catullo R.A."/>
            <person name="Griffin P.C."/>
            <person name="Schiffer M."/>
            <person name="Pearce S."/>
            <person name="Lee S.F."/>
            <person name="McElroy K."/>
            <person name="Stocker A."/>
            <person name="Shirriffs J."/>
            <person name="Cockerell F."/>
            <person name="Coppin C."/>
            <person name="Sgro C.M."/>
            <person name="Karger A."/>
            <person name="Cain J.W."/>
            <person name="Weber J.A."/>
            <person name="Santpere G."/>
            <person name="Kirschner M.W."/>
            <person name="Hoffmann A.A."/>
            <person name="Oakeshott J.G."/>
            <person name="Zhang G."/>
        </authorList>
    </citation>
    <scope>NUCLEOTIDE SEQUENCE</scope>
    <source>
        <strain evidence="2">BGI-SZ-2011g</strain>
    </source>
</reference>
<keyword evidence="3" id="KW-1185">Reference proteome</keyword>
<organism evidence="2 3">
    <name type="scientific">Drosophila rubida</name>
    <dbReference type="NCBI Taxonomy" id="30044"/>
    <lineage>
        <taxon>Eukaryota</taxon>
        <taxon>Metazoa</taxon>
        <taxon>Ecdysozoa</taxon>
        <taxon>Arthropoda</taxon>
        <taxon>Hexapoda</taxon>
        <taxon>Insecta</taxon>
        <taxon>Pterygota</taxon>
        <taxon>Neoptera</taxon>
        <taxon>Endopterygota</taxon>
        <taxon>Diptera</taxon>
        <taxon>Brachycera</taxon>
        <taxon>Muscomorpha</taxon>
        <taxon>Ephydroidea</taxon>
        <taxon>Drosophilidae</taxon>
        <taxon>Drosophila</taxon>
    </lineage>
</organism>
<dbReference type="Proteomes" id="UP001200034">
    <property type="component" value="Unassembled WGS sequence"/>
</dbReference>
<feature type="compositionally biased region" description="Polar residues" evidence="1">
    <location>
        <begin position="108"/>
        <end position="118"/>
    </location>
</feature>
<feature type="non-terminal residue" evidence="2">
    <location>
        <position position="124"/>
    </location>
</feature>
<accession>A0AAD4KAH0</accession>
<name>A0AAD4KAH0_9MUSC</name>
<feature type="non-terminal residue" evidence="2">
    <location>
        <position position="1"/>
    </location>
</feature>
<evidence type="ECO:0000256" key="1">
    <source>
        <dbReference type="SAM" id="MobiDB-lite"/>
    </source>
</evidence>
<sequence>LSTLRHTEGEMPLLKYYDEIEKKLTLLTNKTLMSYDAAAALVINEKYRSEALQTFVSGLKKSLKVAVFPSQPKDLPTALAIAQEAEASNDRYAFAANYAKYSDEKIQRQQSQKTQGWRQTDRQY</sequence>
<dbReference type="AlphaFoldDB" id="A0AAD4KAH0"/>
<dbReference type="EMBL" id="JAJJHW010000206">
    <property type="protein sequence ID" value="KAH8386011.1"/>
    <property type="molecule type" value="Genomic_DNA"/>
</dbReference>